<evidence type="ECO:0000313" key="3">
    <source>
        <dbReference type="Proteomes" id="UP000682843"/>
    </source>
</evidence>
<organism evidence="2 3">
    <name type="scientific">Tardiphaga alba</name>
    <dbReference type="NCBI Taxonomy" id="340268"/>
    <lineage>
        <taxon>Bacteria</taxon>
        <taxon>Pseudomonadati</taxon>
        <taxon>Pseudomonadota</taxon>
        <taxon>Alphaproteobacteria</taxon>
        <taxon>Hyphomicrobiales</taxon>
        <taxon>Nitrobacteraceae</taxon>
        <taxon>Tardiphaga</taxon>
    </lineage>
</organism>
<evidence type="ECO:0000313" key="2">
    <source>
        <dbReference type="EMBL" id="QUS42284.1"/>
    </source>
</evidence>
<dbReference type="Proteomes" id="UP000682843">
    <property type="component" value="Chromosome"/>
</dbReference>
<name>A0ABX8AEU6_9BRAD</name>
<keyword evidence="3" id="KW-1185">Reference proteome</keyword>
<feature type="compositionally biased region" description="Low complexity" evidence="1">
    <location>
        <begin position="74"/>
        <end position="90"/>
    </location>
</feature>
<gene>
    <name evidence="2" type="ORF">RPMA_06125</name>
</gene>
<proteinExistence type="predicted"/>
<protein>
    <submittedName>
        <fullName evidence="2">Uncharacterized protein</fullName>
    </submittedName>
</protein>
<sequence>MGSGAAQADAVAANSYKPGDYLTLDLRAALLSPKPLGPGAQFEAYPITARADAKNEIDAKIDAKIDAVADKPAAQKAVPVAKPPRATATRPQPPARARVARPRSNPLDANAADTRIQTWPCRTGGICAWQR</sequence>
<reference evidence="2 3" key="1">
    <citation type="submission" date="2019-02" db="EMBL/GenBank/DDBJ databases">
        <title>Emended description of the genus Rhodopseudomonas and description of Rhodopseudomonas albus sp. nov., a non-phototrophic, heavy-metal-tolerant bacterium isolated from garden soil.</title>
        <authorList>
            <person name="Bao Z."/>
            <person name="Cao W.W."/>
            <person name="Sato Y."/>
            <person name="Nishizawa T."/>
            <person name="Zhao J."/>
            <person name="Guo Y."/>
            <person name="Ohta H."/>
        </authorList>
    </citation>
    <scope>NUCLEOTIDE SEQUENCE [LARGE SCALE GENOMIC DNA]</scope>
    <source>
        <strain evidence="2 3">SK50-23</strain>
    </source>
</reference>
<dbReference type="EMBL" id="CP036498">
    <property type="protein sequence ID" value="QUS42284.1"/>
    <property type="molecule type" value="Genomic_DNA"/>
</dbReference>
<evidence type="ECO:0000256" key="1">
    <source>
        <dbReference type="SAM" id="MobiDB-lite"/>
    </source>
</evidence>
<accession>A0ABX8AEU6</accession>
<feature type="region of interest" description="Disordered" evidence="1">
    <location>
        <begin position="74"/>
        <end position="113"/>
    </location>
</feature>